<dbReference type="PANTHER" id="PTHR30373">
    <property type="entry name" value="UPF0603 PROTEIN YGCG"/>
    <property type="match status" value="1"/>
</dbReference>
<keyword evidence="1" id="KW-0472">Membrane</keyword>
<keyword evidence="2" id="KW-0732">Signal</keyword>
<name>A0A2X0QVL9_9PROT</name>
<evidence type="ECO:0000259" key="3">
    <source>
        <dbReference type="Pfam" id="PF04536"/>
    </source>
</evidence>
<proteinExistence type="predicted"/>
<keyword evidence="1" id="KW-0812">Transmembrane</keyword>
<feature type="domain" description="TPM" evidence="3">
    <location>
        <begin position="33"/>
        <end position="156"/>
    </location>
</feature>
<dbReference type="Pfam" id="PF04536">
    <property type="entry name" value="TPM_phosphatase"/>
    <property type="match status" value="1"/>
</dbReference>
<dbReference type="PROSITE" id="PS51257">
    <property type="entry name" value="PROKAR_LIPOPROTEIN"/>
    <property type="match status" value="1"/>
</dbReference>
<feature type="signal peptide" evidence="2">
    <location>
        <begin position="1"/>
        <end position="22"/>
    </location>
</feature>
<feature type="transmembrane region" description="Helical" evidence="1">
    <location>
        <begin position="208"/>
        <end position="238"/>
    </location>
</feature>
<accession>A0A2X0QVL9</accession>
<reference evidence="4" key="1">
    <citation type="submission" date="2018-05" db="EMBL/GenBank/DDBJ databases">
        <authorList>
            <person name="Lanie J.A."/>
            <person name="Ng W.-L."/>
            <person name="Kazmierczak K.M."/>
            <person name="Andrzejewski T.M."/>
            <person name="Davidsen T.M."/>
            <person name="Wayne K.J."/>
            <person name="Tettelin H."/>
            <person name="Glass J.I."/>
            <person name="Rusch D."/>
            <person name="Podicherti R."/>
            <person name="Tsui H.-C.T."/>
            <person name="Winkler M.E."/>
        </authorList>
    </citation>
    <scope>NUCLEOTIDE SEQUENCE</scope>
    <source>
        <strain evidence="4">KNB</strain>
    </source>
</reference>
<feature type="chain" id="PRO_5015884360" evidence="2">
    <location>
        <begin position="23"/>
        <end position="279"/>
    </location>
</feature>
<evidence type="ECO:0000256" key="1">
    <source>
        <dbReference type="SAM" id="Phobius"/>
    </source>
</evidence>
<keyword evidence="1" id="KW-1133">Transmembrane helix</keyword>
<organism evidence="4">
    <name type="scientific">Candidatus Nitrotoga fabula</name>
    <dbReference type="NCBI Taxonomy" id="2182327"/>
    <lineage>
        <taxon>Bacteria</taxon>
        <taxon>Pseudomonadati</taxon>
        <taxon>Pseudomonadota</taxon>
        <taxon>Betaproteobacteria</taxon>
        <taxon>Nitrosomonadales</taxon>
        <taxon>Gallionellaceae</taxon>
        <taxon>Candidatus Nitrotoga</taxon>
    </lineage>
</organism>
<dbReference type="Gene3D" id="3.10.310.50">
    <property type="match status" value="1"/>
</dbReference>
<gene>
    <name evidence="4" type="ORF">NITFAB_1769</name>
</gene>
<dbReference type="AlphaFoldDB" id="A0A2X0QVL9"/>
<protein>
    <submittedName>
        <fullName evidence="4">Beta-propeller domain-containing protein, methanol dehydrogenase</fullName>
    </submittedName>
</protein>
<evidence type="ECO:0000313" key="4">
    <source>
        <dbReference type="EMBL" id="SPS06179.1"/>
    </source>
</evidence>
<evidence type="ECO:0000256" key="2">
    <source>
        <dbReference type="SAM" id="SignalP"/>
    </source>
</evidence>
<dbReference type="PANTHER" id="PTHR30373:SF2">
    <property type="entry name" value="UPF0603 PROTEIN YGCG"/>
    <property type="match status" value="1"/>
</dbReference>
<sequence>MRLWAWPAVLLMLFLLGCTAYAEVAVPQLSARVTDLTGTLDVSQKQKLETRLAEFEAKKGVQIAVLVVPTTQPETIEQYGIRVSEAWKLGRKGIDDGVLLLVAKEDRTLRIEVGYGLEGVIPDAVAKRIISETIIPYFKNAHYYDGIAMGVEQLVAIIEGEPLPPPRDSRATSGSFENIESTLFISFMLAVGVGSILRKFLGRLPAAVIVGIVTAMFAWFVVGTLFLAAIAGLVAFMFTLTGGGSGILGGGGFGRGSYGGGGFGGGGGGFGGGGASGRW</sequence>
<dbReference type="EMBL" id="LS423452">
    <property type="protein sequence ID" value="SPS06179.1"/>
    <property type="molecule type" value="Genomic_DNA"/>
</dbReference>
<dbReference type="InterPro" id="IPR007621">
    <property type="entry name" value="TPM_dom"/>
</dbReference>